<name>A0A1I4JBG4_9EURY</name>
<dbReference type="Pfam" id="PF20586">
    <property type="entry name" value="DUF6788"/>
    <property type="match status" value="1"/>
</dbReference>
<dbReference type="GeneID" id="39854878"/>
<evidence type="ECO:0000259" key="2">
    <source>
        <dbReference type="Pfam" id="PF20586"/>
    </source>
</evidence>
<sequence length="107" mass="12269">MSYSEPATPPEVPGEVASSLEECNAETLRSIAKYADALAEYREREARLNEADDEDDPQERPEDLPEDVPTKATLTEKEINGNRYYYWQWREGDKIKSQYKGPVNPSE</sequence>
<feature type="region of interest" description="Disordered" evidence="1">
    <location>
        <begin position="46"/>
        <end position="75"/>
    </location>
</feature>
<keyword evidence="4" id="KW-1185">Reference proteome</keyword>
<evidence type="ECO:0000313" key="3">
    <source>
        <dbReference type="EMBL" id="SFL63895.1"/>
    </source>
</evidence>
<feature type="domain" description="DUF6788" evidence="2">
    <location>
        <begin position="62"/>
        <end position="105"/>
    </location>
</feature>
<dbReference type="AlphaFoldDB" id="A0A1I4JBG4"/>
<dbReference type="Proteomes" id="UP000199607">
    <property type="component" value="Unassembled WGS sequence"/>
</dbReference>
<evidence type="ECO:0000313" key="4">
    <source>
        <dbReference type="Proteomes" id="UP000199607"/>
    </source>
</evidence>
<accession>A0A1I4JBG4</accession>
<dbReference type="STRING" id="553466.SAMN04487950_4451"/>
<dbReference type="InterPro" id="IPR046738">
    <property type="entry name" value="DUF6788"/>
</dbReference>
<dbReference type="RefSeq" id="WP_089872558.1">
    <property type="nucleotide sequence ID" value="NZ_FOTC01000010.1"/>
</dbReference>
<feature type="region of interest" description="Disordered" evidence="1">
    <location>
        <begin position="1"/>
        <end position="20"/>
    </location>
</feature>
<dbReference type="EMBL" id="FOTC01000010">
    <property type="protein sequence ID" value="SFL63895.1"/>
    <property type="molecule type" value="Genomic_DNA"/>
</dbReference>
<proteinExistence type="predicted"/>
<reference evidence="4" key="1">
    <citation type="submission" date="2016-10" db="EMBL/GenBank/DDBJ databases">
        <authorList>
            <person name="Varghese N."/>
            <person name="Submissions S."/>
        </authorList>
    </citation>
    <scope>NUCLEOTIDE SEQUENCE [LARGE SCALE GENOMIC DNA]</scope>
    <source>
        <strain evidence="4">CGMCC 1.7738</strain>
    </source>
</reference>
<organism evidence="3 4">
    <name type="scientific">Halogranum rubrum</name>
    <dbReference type="NCBI Taxonomy" id="553466"/>
    <lineage>
        <taxon>Archaea</taxon>
        <taxon>Methanobacteriati</taxon>
        <taxon>Methanobacteriota</taxon>
        <taxon>Stenosarchaea group</taxon>
        <taxon>Halobacteria</taxon>
        <taxon>Halobacteriales</taxon>
        <taxon>Haloferacaceae</taxon>
    </lineage>
</organism>
<gene>
    <name evidence="3" type="ORF">SAMN04487950_4451</name>
</gene>
<evidence type="ECO:0000256" key="1">
    <source>
        <dbReference type="SAM" id="MobiDB-lite"/>
    </source>
</evidence>
<protein>
    <recommendedName>
        <fullName evidence="2">DUF6788 domain-containing protein</fullName>
    </recommendedName>
</protein>